<name>A0A9D6Z8U5_9BACT</name>
<dbReference type="PANTHER" id="PTHR42915">
    <property type="entry name" value="HYPOTHETICAL 460 KDA PROTEIN IN FEUA-SIGW INTERGENIC REGION [PRECURSOR]"/>
    <property type="match status" value="1"/>
</dbReference>
<dbReference type="InterPro" id="IPR048503">
    <property type="entry name" value="NamZ_C"/>
</dbReference>
<comment type="caution">
    <text evidence="3">The sequence shown here is derived from an EMBL/GenBank/DDBJ whole genome shotgun (WGS) entry which is preliminary data.</text>
</comment>
<evidence type="ECO:0000259" key="2">
    <source>
        <dbReference type="Pfam" id="PF20732"/>
    </source>
</evidence>
<evidence type="ECO:0000313" key="3">
    <source>
        <dbReference type="EMBL" id="MBI5252466.1"/>
    </source>
</evidence>
<dbReference type="AlphaFoldDB" id="A0A9D6Z8U5"/>
<dbReference type="Gene3D" id="3.90.1150.140">
    <property type="match status" value="1"/>
</dbReference>
<dbReference type="Proteomes" id="UP000807825">
    <property type="component" value="Unassembled WGS sequence"/>
</dbReference>
<evidence type="ECO:0000259" key="1">
    <source>
        <dbReference type="Pfam" id="PF07075"/>
    </source>
</evidence>
<dbReference type="InterPro" id="IPR008302">
    <property type="entry name" value="NamZ"/>
</dbReference>
<protein>
    <submittedName>
        <fullName evidence="3">DUF1343 domain-containing protein</fullName>
    </submittedName>
</protein>
<dbReference type="GO" id="GO:0033922">
    <property type="term" value="F:peptidoglycan beta-N-acetylmuramidase activity"/>
    <property type="evidence" value="ECO:0007669"/>
    <property type="project" value="InterPro"/>
</dbReference>
<proteinExistence type="predicted"/>
<gene>
    <name evidence="3" type="ORF">HY912_23475</name>
</gene>
<reference evidence="3" key="1">
    <citation type="submission" date="2020-07" db="EMBL/GenBank/DDBJ databases">
        <title>Huge and variable diversity of episymbiotic CPR bacteria and DPANN archaea in groundwater ecosystems.</title>
        <authorList>
            <person name="He C.Y."/>
            <person name="Keren R."/>
            <person name="Whittaker M."/>
            <person name="Farag I.F."/>
            <person name="Doudna J."/>
            <person name="Cate J.H.D."/>
            <person name="Banfield J.F."/>
        </authorList>
    </citation>
    <scope>NUCLEOTIDE SEQUENCE</scope>
    <source>
        <strain evidence="3">NC_groundwater_1664_Pr3_B-0.1um_52_9</strain>
    </source>
</reference>
<dbReference type="PIRSF" id="PIRSF016719">
    <property type="entry name" value="UCP016719"/>
    <property type="match status" value="1"/>
</dbReference>
<sequence length="390" mass="44204">MVITGLERILQEPELLSKAGRLGLLYNQASVDRSFRAAPDLINERFPGRLAVLFGPQHGVSGTEQDNMKETGHCLHDRLEIPVFSLYSETRKPTAEMLETADTVLVDIQDVGTRVYTFATTVLYLMQACAELGKSVVILDRPNPINGRDVEGNLLDPEFASFVGPFPIPMRHGMTIGELMLFYNQEYAVGCKLQVVAAVNWDPNSYFERTGLPWVLPSPNMPLVETAVVYPGQVTLEGTNISEGRGTTRPFEIFGAPFIDPKSLIERLDSYCFRGAVLRETYFVPTFNKWANAACRGFQIHVLDRDEFKPYRVTLALLSALLKLYPMEFHWSAPPYEYVTDKLPVDVILGDYKVRAELEQGRPVPDVEREWSEALEQFLKLRSRYLLYPR</sequence>
<organism evidence="3 4">
    <name type="scientific">Desulfomonile tiedjei</name>
    <dbReference type="NCBI Taxonomy" id="2358"/>
    <lineage>
        <taxon>Bacteria</taxon>
        <taxon>Pseudomonadati</taxon>
        <taxon>Thermodesulfobacteriota</taxon>
        <taxon>Desulfomonilia</taxon>
        <taxon>Desulfomonilales</taxon>
        <taxon>Desulfomonilaceae</taxon>
        <taxon>Desulfomonile</taxon>
    </lineage>
</organism>
<dbReference type="EMBL" id="JACRDE010000610">
    <property type="protein sequence ID" value="MBI5252466.1"/>
    <property type="molecule type" value="Genomic_DNA"/>
</dbReference>
<dbReference type="Pfam" id="PF20732">
    <property type="entry name" value="NamZ_C"/>
    <property type="match status" value="1"/>
</dbReference>
<dbReference type="InterPro" id="IPR048502">
    <property type="entry name" value="NamZ_N"/>
</dbReference>
<accession>A0A9D6Z8U5</accession>
<dbReference type="PANTHER" id="PTHR42915:SF1">
    <property type="entry name" value="PEPTIDOGLYCAN BETA-N-ACETYLMURAMIDASE NAMZ"/>
    <property type="match status" value="1"/>
</dbReference>
<feature type="domain" description="Peptidoglycan beta-N-acetylmuramidase NamZ C-terminal" evidence="2">
    <location>
        <begin position="228"/>
        <end position="388"/>
    </location>
</feature>
<dbReference type="Pfam" id="PF07075">
    <property type="entry name" value="NamZ_N"/>
    <property type="match status" value="1"/>
</dbReference>
<dbReference type="Gene3D" id="3.40.50.12170">
    <property type="entry name" value="Uncharacterised protein PF07075, DUF1343"/>
    <property type="match status" value="1"/>
</dbReference>
<feature type="domain" description="Peptidoglycan beta-N-acetylmuramidase NamZ N-terminal" evidence="1">
    <location>
        <begin position="23"/>
        <end position="223"/>
    </location>
</feature>
<evidence type="ECO:0000313" key="4">
    <source>
        <dbReference type="Proteomes" id="UP000807825"/>
    </source>
</evidence>